<organism evidence="2 3">
    <name type="scientific">Phytophthora infestans</name>
    <name type="common">Potato late blight agent</name>
    <name type="synonym">Botrytis infestans</name>
    <dbReference type="NCBI Taxonomy" id="4787"/>
    <lineage>
        <taxon>Eukaryota</taxon>
        <taxon>Sar</taxon>
        <taxon>Stramenopiles</taxon>
        <taxon>Oomycota</taxon>
        <taxon>Peronosporomycetes</taxon>
        <taxon>Peronosporales</taxon>
        <taxon>Peronosporaceae</taxon>
        <taxon>Phytophthora</taxon>
    </lineage>
</organism>
<keyword evidence="1" id="KW-1133">Transmembrane helix</keyword>
<name>A0A833WKK5_PHYIN</name>
<sequence length="338" mass="38409">MVGSEDIIEGRGGGKLSDYFGKSGGMKKKMLHWARAGKADDFVIENLNLKGLSGHALKSNKNYKHFEQFQEALLDISLKKMTPTSDIWRRMGLEKLKTIDDVEAAQSTDAFLLYVRYARHFDAAALKNNIKHKTAIPVISDDVTFAEALARLTVWKMDDRPANYVKAALRLDNLSPTALLERQYFDLYVNYLKGKAIRMYRGGETKEDVDSFVKTALSLNSMPPENIPASIDRFYKFVLDPNALSLGPVATGWGSGWLRLTLCIGNGAGFREKQVVSQFVHERVKTDEIIVFRNKCFISHRKTESMTFFHICFLSILVFYSCIFKTWVICPKRVSKQH</sequence>
<protein>
    <submittedName>
        <fullName evidence="2">Uncharacterized protein</fullName>
    </submittedName>
</protein>
<proteinExistence type="predicted"/>
<dbReference type="Proteomes" id="UP000602510">
    <property type="component" value="Unassembled WGS sequence"/>
</dbReference>
<gene>
    <name evidence="2" type="ORF">GN244_ATG03156</name>
</gene>
<evidence type="ECO:0000313" key="2">
    <source>
        <dbReference type="EMBL" id="KAF4044448.1"/>
    </source>
</evidence>
<comment type="caution">
    <text evidence="2">The sequence shown here is derived from an EMBL/GenBank/DDBJ whole genome shotgun (WGS) entry which is preliminary data.</text>
</comment>
<accession>A0A833WKK5</accession>
<evidence type="ECO:0000313" key="3">
    <source>
        <dbReference type="Proteomes" id="UP000602510"/>
    </source>
</evidence>
<dbReference type="AlphaFoldDB" id="A0A833WKK5"/>
<reference evidence="2" key="1">
    <citation type="submission" date="2020-04" db="EMBL/GenBank/DDBJ databases">
        <title>Hybrid Assembly of Korean Phytophthora infestans isolates.</title>
        <authorList>
            <person name="Prokchorchik M."/>
            <person name="Lee Y."/>
            <person name="Seo J."/>
            <person name="Cho J.-H."/>
            <person name="Park Y.-E."/>
            <person name="Jang D.-C."/>
            <person name="Im J.-S."/>
            <person name="Choi J.-G."/>
            <person name="Park H.-J."/>
            <person name="Lee G.-B."/>
            <person name="Lee Y.-G."/>
            <person name="Hong S.-Y."/>
            <person name="Cho K."/>
            <person name="Sohn K.H."/>
        </authorList>
    </citation>
    <scope>NUCLEOTIDE SEQUENCE</scope>
    <source>
        <strain evidence="2">KR_1_A1</strain>
    </source>
</reference>
<feature type="transmembrane region" description="Helical" evidence="1">
    <location>
        <begin position="308"/>
        <end position="330"/>
    </location>
</feature>
<keyword evidence="1" id="KW-0472">Membrane</keyword>
<evidence type="ECO:0000256" key="1">
    <source>
        <dbReference type="SAM" id="Phobius"/>
    </source>
</evidence>
<dbReference type="EMBL" id="WSZM01000069">
    <property type="protein sequence ID" value="KAF4044448.1"/>
    <property type="molecule type" value="Genomic_DNA"/>
</dbReference>
<keyword evidence="3" id="KW-1185">Reference proteome</keyword>
<keyword evidence="1" id="KW-0812">Transmembrane</keyword>